<keyword evidence="4" id="KW-0808">Transferase</keyword>
<feature type="transmembrane region" description="Helical" evidence="8">
    <location>
        <begin position="1071"/>
        <end position="1092"/>
    </location>
</feature>
<feature type="signal peptide" evidence="9">
    <location>
        <begin position="1"/>
        <end position="21"/>
    </location>
</feature>
<feature type="chain" id="PRO_5012824582" description="alpha-1,3-glucan synthase" evidence="9">
    <location>
        <begin position="22"/>
        <end position="2323"/>
    </location>
</feature>
<dbReference type="Pfam" id="PF00534">
    <property type="entry name" value="Glycos_transf_1"/>
    <property type="match status" value="1"/>
</dbReference>
<comment type="similarity">
    <text evidence="1">Belongs to the glycosyltransferase group 1 family.</text>
</comment>
<name>A0A1Y2DF31_9PEZI</name>
<dbReference type="GO" id="GO:0009277">
    <property type="term" value="C:fungal-type cell wall"/>
    <property type="evidence" value="ECO:0007669"/>
    <property type="project" value="TreeGrafter"/>
</dbReference>
<evidence type="ECO:0000256" key="7">
    <source>
        <dbReference type="SAM" id="MobiDB-lite"/>
    </source>
</evidence>
<keyword evidence="3" id="KW-0328">Glycosyltransferase</keyword>
<dbReference type="EMBL" id="MCFJ01000018">
    <property type="protein sequence ID" value="ORY57893.1"/>
    <property type="molecule type" value="Genomic_DNA"/>
</dbReference>
<dbReference type="RefSeq" id="XP_040711022.1">
    <property type="nucleotide sequence ID" value="XM_040857752.1"/>
</dbReference>
<feature type="transmembrane region" description="Helical" evidence="8">
    <location>
        <begin position="1991"/>
        <end position="2011"/>
    </location>
</feature>
<dbReference type="InterPro" id="IPR017853">
    <property type="entry name" value="GH"/>
</dbReference>
<dbReference type="Pfam" id="PF26122">
    <property type="entry name" value="CBM_Mok13"/>
    <property type="match status" value="1"/>
</dbReference>
<dbReference type="CDD" id="cd03791">
    <property type="entry name" value="GT5_Glycogen_synthase_DULL1-like"/>
    <property type="match status" value="1"/>
</dbReference>
<dbReference type="InterPro" id="IPR006047">
    <property type="entry name" value="GH13_cat_dom"/>
</dbReference>
<evidence type="ECO:0000256" key="8">
    <source>
        <dbReference type="SAM" id="Phobius"/>
    </source>
</evidence>
<keyword evidence="8" id="KW-1133">Transmembrane helix</keyword>
<keyword evidence="8" id="KW-0812">Transmembrane</keyword>
<protein>
    <recommendedName>
        <fullName evidence="2">alpha-1,3-glucan synthase</fullName>
        <ecNumber evidence="2">2.4.1.183</ecNumber>
    </recommendedName>
</protein>
<feature type="transmembrane region" description="Helical" evidence="8">
    <location>
        <begin position="2251"/>
        <end position="2271"/>
    </location>
</feature>
<dbReference type="Proteomes" id="UP000193689">
    <property type="component" value="Unassembled WGS sequence"/>
</dbReference>
<dbReference type="InterPro" id="IPR058658">
    <property type="entry name" value="Mok11-13/Ags1-like_Ig_2"/>
</dbReference>
<dbReference type="InterPro" id="IPR058655">
    <property type="entry name" value="Mok11-14/Ags1-like"/>
</dbReference>
<feature type="transmembrane region" description="Helical" evidence="8">
    <location>
        <begin position="1956"/>
        <end position="1979"/>
    </location>
</feature>
<feature type="compositionally biased region" description="Basic and acidic residues" evidence="7">
    <location>
        <begin position="1660"/>
        <end position="1670"/>
    </location>
</feature>
<dbReference type="Pfam" id="PF26111">
    <property type="entry name" value="Ig_Mok13"/>
    <property type="match status" value="1"/>
</dbReference>
<dbReference type="Pfam" id="PF26114">
    <property type="entry name" value="Ig_2_Mok13"/>
    <property type="match status" value="1"/>
</dbReference>
<dbReference type="CDD" id="cd11323">
    <property type="entry name" value="AmyAc_AGS"/>
    <property type="match status" value="1"/>
</dbReference>
<evidence type="ECO:0000313" key="11">
    <source>
        <dbReference type="EMBL" id="ORY57893.1"/>
    </source>
</evidence>
<feature type="transmembrane region" description="Helical" evidence="8">
    <location>
        <begin position="1895"/>
        <end position="1912"/>
    </location>
</feature>
<dbReference type="Pfam" id="PF00128">
    <property type="entry name" value="Alpha-amylase"/>
    <property type="match status" value="1"/>
</dbReference>
<feature type="transmembrane region" description="Helical" evidence="8">
    <location>
        <begin position="2113"/>
        <end position="2132"/>
    </location>
</feature>
<dbReference type="PANTHER" id="PTHR47182:SF2">
    <property type="entry name" value="CELL WALL ALPHA-1,3-GLUCAN SYNTHASE AGS1"/>
    <property type="match status" value="1"/>
</dbReference>
<dbReference type="SMART" id="SM00642">
    <property type="entry name" value="Aamy"/>
    <property type="match status" value="1"/>
</dbReference>
<keyword evidence="9" id="KW-0732">Signal</keyword>
<dbReference type="OrthoDB" id="512920at2759"/>
<dbReference type="Pfam" id="PF26127">
    <property type="entry name" value="12TM_Mok13"/>
    <property type="match status" value="1"/>
</dbReference>
<keyword evidence="12" id="KW-1185">Reference proteome</keyword>
<keyword evidence="8" id="KW-0472">Membrane</keyword>
<dbReference type="InterPro" id="IPR001296">
    <property type="entry name" value="Glyco_trans_1"/>
</dbReference>
<feature type="transmembrane region" description="Helical" evidence="8">
    <location>
        <begin position="2221"/>
        <end position="2244"/>
    </location>
</feature>
<comment type="catalytic activity">
    <reaction evidence="6">
        <text>[(1-&gt;3)-alpha-D-glucosyl](n) + UDP-alpha-D-glucose = [(1-&gt;3)-alpha-D-glucosyl](n+1) + UDP + H(+)</text>
        <dbReference type="Rhea" id="RHEA:19749"/>
        <dbReference type="Rhea" id="RHEA-COMP:11150"/>
        <dbReference type="Rhea" id="RHEA-COMP:11151"/>
        <dbReference type="ChEBI" id="CHEBI:15378"/>
        <dbReference type="ChEBI" id="CHEBI:28100"/>
        <dbReference type="ChEBI" id="CHEBI:58223"/>
        <dbReference type="ChEBI" id="CHEBI:58885"/>
        <dbReference type="EC" id="2.4.1.183"/>
    </reaction>
</comment>
<dbReference type="InterPro" id="IPR058656">
    <property type="entry name" value="Mok11-13/Ags1-like_GH"/>
</dbReference>
<evidence type="ECO:0000256" key="9">
    <source>
        <dbReference type="SAM" id="SignalP"/>
    </source>
</evidence>
<dbReference type="FunFam" id="3.40.50.2000:FF:000058">
    <property type="entry name" value="Alpha-1,3-glucan synthase Ags1"/>
    <property type="match status" value="1"/>
</dbReference>
<dbReference type="GO" id="GO:0070600">
    <property type="term" value="P:fungal-type cell wall (1-&gt;3)-alpha-glucan biosynthetic process"/>
    <property type="evidence" value="ECO:0007669"/>
    <property type="project" value="TreeGrafter"/>
</dbReference>
<dbReference type="Gene3D" id="3.40.50.2000">
    <property type="entry name" value="Glycogen Phosphorylase B"/>
    <property type="match status" value="2"/>
</dbReference>
<evidence type="ECO:0000256" key="4">
    <source>
        <dbReference type="ARBA" id="ARBA00022679"/>
    </source>
</evidence>
<feature type="transmembrane region" description="Helical" evidence="8">
    <location>
        <begin position="1932"/>
        <end position="1949"/>
    </location>
</feature>
<organism evidence="11 12">
    <name type="scientific">Pseudomassariella vexata</name>
    <dbReference type="NCBI Taxonomy" id="1141098"/>
    <lineage>
        <taxon>Eukaryota</taxon>
        <taxon>Fungi</taxon>
        <taxon>Dikarya</taxon>
        <taxon>Ascomycota</taxon>
        <taxon>Pezizomycotina</taxon>
        <taxon>Sordariomycetes</taxon>
        <taxon>Xylariomycetidae</taxon>
        <taxon>Amphisphaeriales</taxon>
        <taxon>Pseudomassariaceae</taxon>
        <taxon>Pseudomassariella</taxon>
    </lineage>
</organism>
<dbReference type="InterPro" id="IPR058657">
    <property type="entry name" value="Mok11-13/Ags1-like_Ig"/>
</dbReference>
<feature type="transmembrane region" description="Helical" evidence="8">
    <location>
        <begin position="2295"/>
        <end position="2315"/>
    </location>
</feature>
<evidence type="ECO:0000313" key="12">
    <source>
        <dbReference type="Proteomes" id="UP000193689"/>
    </source>
</evidence>
<keyword evidence="5" id="KW-0961">Cell wall biogenesis/degradation</keyword>
<feature type="transmembrane region" description="Helical" evidence="8">
    <location>
        <begin position="2177"/>
        <end position="2196"/>
    </location>
</feature>
<dbReference type="GO" id="GO:0047657">
    <property type="term" value="F:alpha-1,3-glucan synthase activity"/>
    <property type="evidence" value="ECO:0007669"/>
    <property type="project" value="UniProtKB-EC"/>
</dbReference>
<dbReference type="InterPro" id="IPR058654">
    <property type="entry name" value="Mok11-14/Ags1-like_TM"/>
</dbReference>
<accession>A0A1Y2DF31</accession>
<feature type="transmembrane region" description="Helical" evidence="8">
    <location>
        <begin position="2023"/>
        <end position="2044"/>
    </location>
</feature>
<proteinExistence type="inferred from homology"/>
<gene>
    <name evidence="11" type="ORF">BCR38DRAFT_401060</name>
</gene>
<dbReference type="Pfam" id="PF08323">
    <property type="entry name" value="Glyco_transf_5"/>
    <property type="match status" value="1"/>
</dbReference>
<reference evidence="11 12" key="1">
    <citation type="submission" date="2016-07" db="EMBL/GenBank/DDBJ databases">
        <title>Pervasive Adenine N6-methylation of Active Genes in Fungi.</title>
        <authorList>
            <consortium name="DOE Joint Genome Institute"/>
            <person name="Mondo S.J."/>
            <person name="Dannebaum R.O."/>
            <person name="Kuo R.C."/>
            <person name="Labutti K."/>
            <person name="Haridas S."/>
            <person name="Kuo A."/>
            <person name="Salamov A."/>
            <person name="Ahrendt S.R."/>
            <person name="Lipzen A."/>
            <person name="Sullivan W."/>
            <person name="Andreopoulos W.B."/>
            <person name="Clum A."/>
            <person name="Lindquist E."/>
            <person name="Daum C."/>
            <person name="Ramamoorthy G.K."/>
            <person name="Gryganskyi A."/>
            <person name="Culley D."/>
            <person name="Magnuson J.K."/>
            <person name="James T.Y."/>
            <person name="O'Malley M.A."/>
            <person name="Stajich J.E."/>
            <person name="Spatafora J.W."/>
            <person name="Visel A."/>
            <person name="Grigoriev I.V."/>
        </authorList>
    </citation>
    <scope>NUCLEOTIDE SEQUENCE [LARGE SCALE GENOMIC DNA]</scope>
    <source>
        <strain evidence="11 12">CBS 129021</strain>
    </source>
</reference>
<dbReference type="PANTHER" id="PTHR47182">
    <property type="entry name" value="CELL WALL ALPHA-1,3-GLUCAN SYNTHASE AGS1-RELATED"/>
    <property type="match status" value="1"/>
</dbReference>
<dbReference type="FunFam" id="3.40.50.2000:FF:000052">
    <property type="entry name" value="Alpha-1,3-glucan synthase Ags2"/>
    <property type="match status" value="1"/>
</dbReference>
<feature type="transmembrane region" description="Helical" evidence="8">
    <location>
        <begin position="2144"/>
        <end position="2165"/>
    </location>
</feature>
<evidence type="ECO:0000259" key="10">
    <source>
        <dbReference type="SMART" id="SM00642"/>
    </source>
</evidence>
<feature type="domain" description="Glycosyl hydrolase family 13 catalytic" evidence="10">
    <location>
        <begin position="67"/>
        <end position="546"/>
    </location>
</feature>
<comment type="caution">
    <text evidence="11">The sequence shown here is derived from an EMBL/GenBank/DDBJ whole genome shotgun (WGS) entry which is preliminary data.</text>
</comment>
<dbReference type="FunFam" id="3.20.20.80:FF:000073">
    <property type="entry name" value="Alpha-1,3-glucan synthase Ags2"/>
    <property type="match status" value="1"/>
</dbReference>
<dbReference type="STRING" id="1141098.A0A1Y2DF31"/>
<dbReference type="SUPFAM" id="SSF53756">
    <property type="entry name" value="UDP-Glycosyltransferase/glycogen phosphorylase"/>
    <property type="match status" value="1"/>
</dbReference>
<dbReference type="InterPro" id="IPR058659">
    <property type="entry name" value="Mok11-13/Ags1-like_CBM"/>
</dbReference>
<dbReference type="SUPFAM" id="SSF51445">
    <property type="entry name" value="(Trans)glycosidases"/>
    <property type="match status" value="1"/>
</dbReference>
<sequence length="2323" mass="259729">MLTTGLLTLPTFILPGLLVQGLRFDPAYEGYNLNENPDAENPLDYWGEWEDHTYNPSPESWRFPFYTLFLDRFVNGDPTNDNANGTLYEQDIMSTQLRHGGDLQGLVDSLDYIQGMGVRGLYIAGSPFINQPWVPDSYSVKPLDHTLLDFHYGNITEWRYAITEIHKRGMYILLDNTVATMGDLIGFDGYLNESTPFKTDEHAVMWKGHRRYHDFNFGVDYNETCDFPRLWDEKGYLVGPEVTSQFKGCYNGDFDQFGDTEAFGVFPDYRRQLTKFASVQDRLREWVPSVQARISHFSCIAIAMLDIDGFRYDKATQVTLDASGHFSSHLRACARRLGKENFFLPGEITGGNTFGSLYVGRGRQPDQYVKDLTSAASVTNESTNVKFLRDENQGALDAAAFHYSIYRSLTRFLGMDGNLEAGFDLPHNWVDAWNQMMLSNDFLNPNTGLVDPRHMFGVTNQDVFRWPGIQQGIERMLLGQFITTLHMPGIPLLLWGEEQAYYLLDSTADNYIYGRQSMSSSPAWEAHGCYKGGSDQYYRMPLDSARRGCQDPKNSWDHRDPSHPIRNIIKAMYRMRLDFPTLRDGLALQQLSNQTEMIQYPGSSGVQTETGLWSVVRSEVSGVQSLGSIPVWLVYHNRNESTQYTFDCSSDTEALISPYSSGISVKNLFFPHDELMLVKSPKKLGLNGSEDINGCSPTVNMLPYEFKAYVPTKFFVPPPAMITKFLPGHDFRIPSQGQIMTVKIEFHASAGMDCDRFTDVIEFNSITSSLAVPQIDKSTIVCNNMSKENVERSPYVGAVASAWSWSADVTNFADGIHEITVRNATTIDLGSFTNSVDRFLLRIGTADNPLVFPSTGNYSSSLLMKDGSGTYSVNHNAPGASKWRYSLNWASTWSDWMDYKQGHAAIERQEWSGTNTQSWPGHHVIVQYWSQLLGSSSFVQHGDFSFKTPRRFPHLFANGPFNQFGFDAGLRNELTLVSASQWEWHFMDEWPSRFQLNVWGMNPDMQPDQSFVYGDIDGDFVLDRLPPSSLVESAVNVTDVPPSPYLSYRLVLNDGALRFDMVPAGNRWVQLALYILLWIFPLITGCITILAFRGSFYKVKFVERGLNGVKSTFRSYARKTIQAMTPRVHFGTCKCDSGKCATNVAETEKRRMVLIGTMEYNIDDWNIRIKIGGLGVMAQLMGKSLTHQDLIWVVPCVGGIEYPIDEVTDSMFVVILGKRYEIKVQYHKVENITYVLLDAPVFRKQSKAEPYPPRMDDLESAIYYSAWNQCIAQAAQRFPIDLYHINDYHGAAAPLYLLPKTIPCALSLHNAEFQGMWPMRTPAETKEVCEVYNLDPDVVAKYVQYGSVFNLLHAGASYLRVHQDGFGAVGVSKKYGDRSFARYPIFWGLTKIGQLPNPDPTDTAAWDKDAFLQETNVKIDNNFEAGRAGLRRQAQEWAGLEVNPEAELFVFVGRWSLQKGIDLIADIFPSVLEQFPETQLICVGPVIDLYGKFAALKLSKLMEKYPERVFSKPEFTALPPCIFSGAEFALIPSRDEPFGLVAVEFGRKGALGVGARVGGLGQMPGWWFTVESMAAAHLLAQFREAIVSALATKVKTRAMMRAWSAKQRFPVAQWLEKLDELQSTAIKVHEKPKKRPKKFGILAHAHFADECGQVVPTVDVHDYGDEDRPGSDLSGYLTPQSRPGTPESDSESDFDLMTPASVPVTPGLTISMPTSGLATPADELVTPPLTPGQQNLYLSPTIAETHDGHVHSGRTSALSLQDVVGDRSDFNLLKVDPFFTDSRGEFYDAFDKMLQSLNSHNSTTELCIEDYLVKSEKEWFTNYRNAKLGRLPGPPPVAPPPCTSCGCGGDKHKQKPKKLWANITDKIEPADKEYFGLADDYKPPSGLKKHLQRRVWDWPIYGILLAIGQIISSNSYQITLLTGELGQTATKLYVIATIYLISTIVWYVLSRTCKSLYVLCVPFFIYGFAFFILGLSPFASSYASRGSMQNVATGFYAVASSSGGLAFALNFGDEGGSPLTVWILRATVIQGFQQVYAIMLWYWGSLISSASAAGYRQKFSLATSPALLGVCFPISMALWATGVVLFAGLPDYYRETPGALPMLWRSLLKRRTVMWYFFAVVIQNYFLSAPYGRNWFFLFSSQHVPTWAIALLALAFFGVGWVVVLKLLSMASRSHSWLFPLFAVGLGAPRWAQMLWGTSGVGLYLPWTGSAVSSALTSRALWLWLGLLDGIQGAGIGMILMLVLTRAHVAAAIVAAQVIGSVATMVGRASAPDNLGPGDVFPDFSEGAGIAASKGWFWVVMLAQLVLCVGFFKFFRKEQVSKP</sequence>
<dbReference type="InterPro" id="IPR013534">
    <property type="entry name" value="Starch_synth_cat_dom"/>
</dbReference>
<dbReference type="GeneID" id="63773964"/>
<dbReference type="InParanoid" id="A0A1Y2DF31"/>
<dbReference type="EC" id="2.4.1.183" evidence="2"/>
<dbReference type="Gene3D" id="3.20.20.80">
    <property type="entry name" value="Glycosidases"/>
    <property type="match status" value="1"/>
</dbReference>
<evidence type="ECO:0000256" key="5">
    <source>
        <dbReference type="ARBA" id="ARBA00023316"/>
    </source>
</evidence>
<evidence type="ECO:0000256" key="1">
    <source>
        <dbReference type="ARBA" id="ARBA00006122"/>
    </source>
</evidence>
<feature type="region of interest" description="Disordered" evidence="7">
    <location>
        <begin position="1660"/>
        <end position="1697"/>
    </location>
</feature>
<evidence type="ECO:0000256" key="6">
    <source>
        <dbReference type="ARBA" id="ARBA00048960"/>
    </source>
</evidence>
<evidence type="ECO:0000256" key="2">
    <source>
        <dbReference type="ARBA" id="ARBA00012688"/>
    </source>
</evidence>
<evidence type="ECO:0000256" key="3">
    <source>
        <dbReference type="ARBA" id="ARBA00022676"/>
    </source>
</evidence>
<feature type="transmembrane region" description="Helical" evidence="8">
    <location>
        <begin position="2064"/>
        <end position="2092"/>
    </location>
</feature>
<dbReference type="Pfam" id="PF26108">
    <property type="entry name" value="GH_Mok13"/>
    <property type="match status" value="1"/>
</dbReference>